<feature type="signal peptide" evidence="1">
    <location>
        <begin position="1"/>
        <end position="24"/>
    </location>
</feature>
<protein>
    <recommendedName>
        <fullName evidence="5">Hepcidin</fullName>
    </recommendedName>
</protein>
<organism evidence="3 4">
    <name type="scientific">Zoarces viviparus</name>
    <name type="common">Viviparous eelpout</name>
    <name type="synonym">Blennius viviparus</name>
    <dbReference type="NCBI Taxonomy" id="48416"/>
    <lineage>
        <taxon>Eukaryota</taxon>
        <taxon>Metazoa</taxon>
        <taxon>Chordata</taxon>
        <taxon>Craniata</taxon>
        <taxon>Vertebrata</taxon>
        <taxon>Euteleostomi</taxon>
        <taxon>Actinopterygii</taxon>
        <taxon>Neopterygii</taxon>
        <taxon>Teleostei</taxon>
        <taxon>Neoteleostei</taxon>
        <taxon>Acanthomorphata</taxon>
        <taxon>Eupercaria</taxon>
        <taxon>Perciformes</taxon>
        <taxon>Cottioidei</taxon>
        <taxon>Zoarcales</taxon>
        <taxon>Zoarcidae</taxon>
        <taxon>Zoarcinae</taxon>
        <taxon>Zoarces</taxon>
    </lineage>
</organism>
<accession>A0AAW1DTE1</accession>
<dbReference type="EMBL" id="JBCEZU010000597">
    <property type="protein sequence ID" value="KAK9513365.1"/>
    <property type="molecule type" value="Genomic_DNA"/>
</dbReference>
<evidence type="ECO:0000313" key="4">
    <source>
        <dbReference type="Proteomes" id="UP001488805"/>
    </source>
</evidence>
<dbReference type="EMBL" id="JBCEZU010000597">
    <property type="protein sequence ID" value="KAK9513364.1"/>
    <property type="molecule type" value="Genomic_DNA"/>
</dbReference>
<gene>
    <name evidence="2" type="ORF">VZT92_026901</name>
    <name evidence="3" type="ORF">VZT92_026902</name>
</gene>
<evidence type="ECO:0000256" key="1">
    <source>
        <dbReference type="SAM" id="SignalP"/>
    </source>
</evidence>
<feature type="chain" id="PRO_5044717698" description="Hepcidin" evidence="1">
    <location>
        <begin position="25"/>
        <end position="86"/>
    </location>
</feature>
<keyword evidence="4" id="KW-1185">Reference proteome</keyword>
<dbReference type="AlphaFoldDB" id="A0AAW1DTE1"/>
<evidence type="ECO:0000313" key="2">
    <source>
        <dbReference type="EMBL" id="KAK9513364.1"/>
    </source>
</evidence>
<dbReference type="Proteomes" id="UP001488805">
    <property type="component" value="Unassembled WGS sequence"/>
</dbReference>
<sequence>MKTFSVAVAVAVVLTFICIQQSSAVPITEVQELEEPMSIDDPAEHAEMPEESQQVPINIRQKRQICNPYCYKNSLGEITCDYNCRL</sequence>
<proteinExistence type="predicted"/>
<evidence type="ECO:0000313" key="3">
    <source>
        <dbReference type="EMBL" id="KAK9513365.1"/>
    </source>
</evidence>
<evidence type="ECO:0008006" key="5">
    <source>
        <dbReference type="Google" id="ProtNLM"/>
    </source>
</evidence>
<keyword evidence="1" id="KW-0732">Signal</keyword>
<reference evidence="3 4" key="1">
    <citation type="journal article" date="2024" name="Genome Biol. Evol.">
        <title>Chromosome-level genome assembly of the viviparous eelpout Zoarces viviparus.</title>
        <authorList>
            <person name="Fuhrmann N."/>
            <person name="Brasseur M.V."/>
            <person name="Bakowski C.E."/>
            <person name="Podsiadlowski L."/>
            <person name="Prost S."/>
            <person name="Krehenwinkel H."/>
            <person name="Mayer C."/>
        </authorList>
    </citation>
    <scope>NUCLEOTIDE SEQUENCE [LARGE SCALE GENOMIC DNA]</scope>
    <source>
        <strain evidence="3">NO-MEL_2022_Ind0_liver</strain>
    </source>
</reference>
<comment type="caution">
    <text evidence="3">The sequence shown here is derived from an EMBL/GenBank/DDBJ whole genome shotgun (WGS) entry which is preliminary data.</text>
</comment>
<name>A0AAW1DTE1_ZOAVI</name>